<proteinExistence type="predicted"/>
<reference evidence="2 3" key="1">
    <citation type="submission" date="2014-02" db="EMBL/GenBank/DDBJ databases">
        <title>The small core and large imbalanced accessory genome model reveals a collaborative survival strategy of Sorangium cellulosum strains in nature.</title>
        <authorList>
            <person name="Han K."/>
            <person name="Peng R."/>
            <person name="Blom J."/>
            <person name="Li Y.-Z."/>
        </authorList>
    </citation>
    <scope>NUCLEOTIDE SEQUENCE [LARGE SCALE GENOMIC DNA]</scope>
    <source>
        <strain evidence="2 3">So0007-03</strain>
    </source>
</reference>
<comment type="caution">
    <text evidence="2">The sequence shown here is derived from an EMBL/GenBank/DDBJ whole genome shotgun (WGS) entry which is preliminary data.</text>
</comment>
<feature type="compositionally biased region" description="Gly residues" evidence="1">
    <location>
        <begin position="28"/>
        <end position="52"/>
    </location>
</feature>
<evidence type="ECO:0000256" key="1">
    <source>
        <dbReference type="SAM" id="MobiDB-lite"/>
    </source>
</evidence>
<accession>A0A150TDM9</accession>
<feature type="compositionally biased region" description="Gly residues" evidence="1">
    <location>
        <begin position="65"/>
        <end position="85"/>
    </location>
</feature>
<evidence type="ECO:0000313" key="2">
    <source>
        <dbReference type="EMBL" id="KYG02805.1"/>
    </source>
</evidence>
<dbReference type="Proteomes" id="UP000075502">
    <property type="component" value="Unassembled WGS sequence"/>
</dbReference>
<gene>
    <name evidence="2" type="ORF">BE21_54310</name>
</gene>
<sequence length="133" mass="11983">MPGGSSIALISLDAALSFEDVTLKAGHAGNGGNGGPGQPGGQGGAGGPGGRVPDGSAGFRAACDGGKGGTGGTGGRGGGGQGGHSLGIAFRGAPPSTDGVTAIELGDPGIGGQGSDAGHSGAAGMASNTLQFN</sequence>
<name>A0A150TDM9_SORCE</name>
<dbReference type="EMBL" id="JEME01002924">
    <property type="protein sequence ID" value="KYG02805.1"/>
    <property type="molecule type" value="Genomic_DNA"/>
</dbReference>
<feature type="region of interest" description="Disordered" evidence="1">
    <location>
        <begin position="24"/>
        <end position="133"/>
    </location>
</feature>
<protein>
    <submittedName>
        <fullName evidence="2">PE-PGRS family protein</fullName>
    </submittedName>
</protein>
<evidence type="ECO:0000313" key="3">
    <source>
        <dbReference type="Proteomes" id="UP000075502"/>
    </source>
</evidence>
<organism evidence="2 3">
    <name type="scientific">Sorangium cellulosum</name>
    <name type="common">Polyangium cellulosum</name>
    <dbReference type="NCBI Taxonomy" id="56"/>
    <lineage>
        <taxon>Bacteria</taxon>
        <taxon>Pseudomonadati</taxon>
        <taxon>Myxococcota</taxon>
        <taxon>Polyangia</taxon>
        <taxon>Polyangiales</taxon>
        <taxon>Polyangiaceae</taxon>
        <taxon>Sorangium</taxon>
    </lineage>
</organism>
<dbReference type="AlphaFoldDB" id="A0A150TDM9"/>